<dbReference type="SUPFAM" id="SSF53041">
    <property type="entry name" value="Resolvase-like"/>
    <property type="match status" value="1"/>
</dbReference>
<proteinExistence type="predicted"/>
<evidence type="ECO:0000259" key="5">
    <source>
        <dbReference type="PROSITE" id="PS51736"/>
    </source>
</evidence>
<dbReference type="InterPro" id="IPR038109">
    <property type="entry name" value="DNA_bind_recomb_sf"/>
</dbReference>
<dbReference type="SMART" id="SM00857">
    <property type="entry name" value="Resolvase"/>
    <property type="match status" value="1"/>
</dbReference>
<dbReference type="InterPro" id="IPR011109">
    <property type="entry name" value="DNA_bind_recombinase_dom"/>
</dbReference>
<dbReference type="InterPro" id="IPR006118">
    <property type="entry name" value="Recombinase_CS"/>
</dbReference>
<feature type="domain" description="Resolvase/invertase-type recombinase catalytic" evidence="5">
    <location>
        <begin position="2"/>
        <end position="155"/>
    </location>
</feature>
<evidence type="ECO:0000313" key="7">
    <source>
        <dbReference type="Proteomes" id="UP001596223"/>
    </source>
</evidence>
<keyword evidence="7" id="KW-1185">Reference proteome</keyword>
<dbReference type="PROSITE" id="PS51736">
    <property type="entry name" value="RECOMBINASES_3"/>
    <property type="match status" value="1"/>
</dbReference>
<keyword evidence="2" id="KW-0238">DNA-binding</keyword>
<dbReference type="CDD" id="cd00338">
    <property type="entry name" value="Ser_Recombinase"/>
    <property type="match status" value="1"/>
</dbReference>
<feature type="active site" description="O-(5'-phospho-DNA)-serine intermediate" evidence="4">
    <location>
        <position position="10"/>
    </location>
</feature>
<dbReference type="Pfam" id="PF00239">
    <property type="entry name" value="Resolvase"/>
    <property type="match status" value="1"/>
</dbReference>
<evidence type="ECO:0000256" key="2">
    <source>
        <dbReference type="ARBA" id="ARBA00023125"/>
    </source>
</evidence>
<gene>
    <name evidence="6" type="ORF">ACFP3H_23790</name>
</gene>
<dbReference type="PANTHER" id="PTHR30461:SF23">
    <property type="entry name" value="DNA RECOMBINASE-RELATED"/>
    <property type="match status" value="1"/>
</dbReference>
<dbReference type="Gene3D" id="3.90.1750.20">
    <property type="entry name" value="Putative Large Serine Recombinase, Chain B, Domain 2"/>
    <property type="match status" value="1"/>
</dbReference>
<dbReference type="InterPro" id="IPR050639">
    <property type="entry name" value="SSR_resolvase"/>
</dbReference>
<accession>A0ABW1JYT7</accession>
<name>A0ABW1JYT7_9NOCA</name>
<dbReference type="Proteomes" id="UP001596223">
    <property type="component" value="Unassembled WGS sequence"/>
</dbReference>
<keyword evidence="1" id="KW-0229">DNA integration</keyword>
<evidence type="ECO:0000256" key="3">
    <source>
        <dbReference type="ARBA" id="ARBA00023172"/>
    </source>
</evidence>
<reference evidence="7" key="1">
    <citation type="journal article" date="2019" name="Int. J. Syst. Evol. Microbiol.">
        <title>The Global Catalogue of Microorganisms (GCM) 10K type strain sequencing project: providing services to taxonomists for standard genome sequencing and annotation.</title>
        <authorList>
            <consortium name="The Broad Institute Genomics Platform"/>
            <consortium name="The Broad Institute Genome Sequencing Center for Infectious Disease"/>
            <person name="Wu L."/>
            <person name="Ma J."/>
        </authorList>
    </citation>
    <scope>NUCLEOTIDE SEQUENCE [LARGE SCALE GENOMIC DNA]</scope>
    <source>
        <strain evidence="7">CCUG 36956</strain>
    </source>
</reference>
<dbReference type="PROSITE" id="PS00397">
    <property type="entry name" value="RECOMBINASES_1"/>
    <property type="match status" value="1"/>
</dbReference>
<evidence type="ECO:0000256" key="1">
    <source>
        <dbReference type="ARBA" id="ARBA00022908"/>
    </source>
</evidence>
<dbReference type="InterPro" id="IPR006119">
    <property type="entry name" value="Resolv_N"/>
</dbReference>
<dbReference type="Pfam" id="PF07508">
    <property type="entry name" value="Recombinase"/>
    <property type="match status" value="1"/>
</dbReference>
<dbReference type="Gene3D" id="3.40.50.1390">
    <property type="entry name" value="Resolvase, N-terminal catalytic domain"/>
    <property type="match status" value="1"/>
</dbReference>
<organism evidence="6 7">
    <name type="scientific">Nocardia lasii</name>
    <dbReference type="NCBI Taxonomy" id="1616107"/>
    <lineage>
        <taxon>Bacteria</taxon>
        <taxon>Bacillati</taxon>
        <taxon>Actinomycetota</taxon>
        <taxon>Actinomycetes</taxon>
        <taxon>Mycobacteriales</taxon>
        <taxon>Nocardiaceae</taxon>
        <taxon>Nocardia</taxon>
    </lineage>
</organism>
<sequence length="236" mass="25684">MNLVGYIRVSTARQREAYGPPVQRADIRKWAKANGHRIVAWREDAISGTSELKDRAGWVGAEDLVKLGKAHGIVVGRLDRLARDVLIQELLLRNTSRLGGVLCSARDSENELLTGEARDPSRKLIRTILGAVSEYDREMTVERLEAARKAKAARGGYAHGGLPYGWASRGGVLVALPAEQAALRTMQALAEQGISTREIAKVLTADGHPTKRGGRWSSATVSRILSRTTDSIRKAA</sequence>
<dbReference type="EMBL" id="JBHSQN010000015">
    <property type="protein sequence ID" value="MFC6014089.1"/>
    <property type="molecule type" value="Genomic_DNA"/>
</dbReference>
<comment type="caution">
    <text evidence="6">The sequence shown here is derived from an EMBL/GenBank/DDBJ whole genome shotgun (WGS) entry which is preliminary data.</text>
</comment>
<evidence type="ECO:0000313" key="6">
    <source>
        <dbReference type="EMBL" id="MFC6014089.1"/>
    </source>
</evidence>
<dbReference type="RefSeq" id="WP_378609286.1">
    <property type="nucleotide sequence ID" value="NZ_JBHSQN010000015.1"/>
</dbReference>
<dbReference type="InterPro" id="IPR036162">
    <property type="entry name" value="Resolvase-like_N_sf"/>
</dbReference>
<dbReference type="PANTHER" id="PTHR30461">
    <property type="entry name" value="DNA-INVERTASE FROM LAMBDOID PROPHAGE"/>
    <property type="match status" value="1"/>
</dbReference>
<evidence type="ECO:0000256" key="4">
    <source>
        <dbReference type="PROSITE-ProRule" id="PRU10137"/>
    </source>
</evidence>
<keyword evidence="3" id="KW-0233">DNA recombination</keyword>
<protein>
    <submittedName>
        <fullName evidence="6">Recombinase family protein</fullName>
    </submittedName>
</protein>